<evidence type="ECO:0000313" key="11">
    <source>
        <dbReference type="EMBL" id="SGZ39916.1"/>
    </source>
</evidence>
<proteinExistence type="inferred from homology"/>
<keyword evidence="4" id="KW-0819">tRNA processing</keyword>
<dbReference type="UniPathway" id="UPA00988"/>
<keyword evidence="3 5" id="KW-0963">Cytoplasm</keyword>
<dbReference type="PANTHER" id="PTHR12747">
    <property type="entry name" value="ELONGATOR COMPLEX PROTEIN 1"/>
    <property type="match status" value="1"/>
</dbReference>
<dbReference type="GO" id="GO:0005634">
    <property type="term" value="C:nucleus"/>
    <property type="evidence" value="ECO:0007669"/>
    <property type="project" value="UniProtKB-SubCell"/>
</dbReference>
<name>A0A1L0B272_9ASCO</name>
<dbReference type="GO" id="GO:0005829">
    <property type="term" value="C:cytosol"/>
    <property type="evidence" value="ECO:0007669"/>
    <property type="project" value="TreeGrafter"/>
</dbReference>
<dbReference type="Pfam" id="PF23925">
    <property type="entry name" value="A-sol_ELP1"/>
    <property type="match status" value="1"/>
</dbReference>
<dbReference type="Pfam" id="PF04762">
    <property type="entry name" value="Beta-prop_ELP1_1st"/>
    <property type="match status" value="1"/>
</dbReference>
<dbReference type="InterPro" id="IPR056169">
    <property type="entry name" value="HB_ELP1"/>
</dbReference>
<dbReference type="Pfam" id="PF23878">
    <property type="entry name" value="TPR_ELP1"/>
    <property type="match status" value="1"/>
</dbReference>
<dbReference type="InterPro" id="IPR056166">
    <property type="entry name" value="TPR_ELP1"/>
</dbReference>
<comment type="similarity">
    <text evidence="2 5">Belongs to the ELP1/IKA1 family.</text>
</comment>
<dbReference type="GO" id="GO:0033588">
    <property type="term" value="C:elongator holoenzyme complex"/>
    <property type="evidence" value="ECO:0007669"/>
    <property type="project" value="InterPro"/>
</dbReference>
<dbReference type="GO" id="GO:0002926">
    <property type="term" value="P:tRNA wobble base 5-methoxycarbonylmethyl-2-thiouridinylation"/>
    <property type="evidence" value="ECO:0007669"/>
    <property type="project" value="TreeGrafter"/>
</dbReference>
<dbReference type="VEuPathDB" id="FungiDB:HGUI_02116"/>
<dbReference type="GO" id="GO:0000049">
    <property type="term" value="F:tRNA binding"/>
    <property type="evidence" value="ECO:0007669"/>
    <property type="project" value="TreeGrafter"/>
</dbReference>
<evidence type="ECO:0000313" key="12">
    <source>
        <dbReference type="Proteomes" id="UP000183365"/>
    </source>
</evidence>
<keyword evidence="5" id="KW-0539">Nucleus</keyword>
<organism evidence="11 12">
    <name type="scientific">Hanseniaspora guilliermondii</name>
    <dbReference type="NCBI Taxonomy" id="56406"/>
    <lineage>
        <taxon>Eukaryota</taxon>
        <taxon>Fungi</taxon>
        <taxon>Dikarya</taxon>
        <taxon>Ascomycota</taxon>
        <taxon>Saccharomycotina</taxon>
        <taxon>Saccharomycetes</taxon>
        <taxon>Saccharomycodales</taxon>
        <taxon>Saccharomycodaceae</taxon>
        <taxon>Hanseniaspora</taxon>
    </lineage>
</organism>
<evidence type="ECO:0000256" key="4">
    <source>
        <dbReference type="ARBA" id="ARBA00022694"/>
    </source>
</evidence>
<feature type="domain" description="ELP1 first N-terminal beta-propeller" evidence="6">
    <location>
        <begin position="1"/>
        <end position="415"/>
    </location>
</feature>
<sequence length="1368" mass="157862">MKNLFNFHNAKLPDLGLGSSEDVISSQYDVINDSISILTRSEEDLSIKQFKKTGQLLNIESIPISNVLLNENDNFSLISFKNQEIFNKYTTILSNGNILETYYTVVDDDVIEANTSIVGTIDTGILAASWSPDEEQLSLITKSSDSDKLKMILFTPDFDILNEYTFELDDLKKSKNVNVGWGNKTTQFRGKGKRQQERELLSSLQNSGLSSDALKAVGGVGLNGDVDLLKDPTMPYMVDKGVLTDFDNYMHVEVSWRGDSEFFVVNTIEKNVLCKSFQDEEETLVDRRVLRVFDRQGALEAVSEPVDFMEGSLCWRPSGNLICGIQRKNNMQLEEDKTLDLIFFEKNGLRHGEFNTRLDVNNEMIKQLNFNSTSEILAIVTDDKIYLWTTKNYHWFLKQEISIPEGIKNLQWHQEKEYQMMILTNDNNIIIKQYIIDNITGPTCKPNDIASSLVIDGQIGNITPLTKANVPPPIYYRDIELEENCNSIAISEKNDLLAAITNEKIYVASLDKTNDKFNFDVTNEIHKTQLDIDSPNDILRQVCFAKDDVIGILVDSDVDGLSYLVFIDKNGSPICRLDTYEKIVMFKPSFDFQKFTWQTIRGSVKVLRDLETLEIIEVTTFPALCNNFVYREKTSTYFDDYNDQERTETQSLAVGLTGNGKLFLNDKLITNAVTSFLMSDYLVMFTTAQNLLQFLHWETLDYNTMEQLPVIENVELLNDERCRAIERGSLLVNCSTGSSLVVLQAPRGNLETIYPRIMVLRQVRSLIKDLKYLQAIEICRVHRVQLDILYDLDPELFEKNVLHFVKQVGTSVKNGEYLDLFLSALIDEDTNLTKYKETLNEKNVWIEKEKPKTEMQLYIENKFYDASKSKVNKICKLIIEALCKDENHIKESHLQNIITAYAVQKPEGDLNNALRLISSLKDDEKKQDDLLTYLCFLSDVNLLYKTSLSIYDLNISLQVAQKSQMDPREYLPFLTKLNEMESNLKKFTIDDYLKNYESALKHLYSYEKVTERFITYMKQNQLYKLALKLTRREKPDQYKIYEFYASYLSNSLQNYNEAGLIYEILEDIDLAKSCYINGKQWAKALQLTRLHSPDTLEDVADELISSLDYDHDYASIAEIYLEFLNDKDNAIKNFAKCYKFDIAMIHCAGDKAKIENLVDPVMLENYGTLTELVSDFNKQLNSQLNRLRELRLKKEENPFAFYDNDVLNDQRDDVSIVASETSTKESFFTRYTGKTAGTAKTGVSRKTLKNKRREERKKAKGKKGTIYEEEYLIQSVGRLIDRLRTTLPDLKSTIEMLIRRERLEQAQLLQKNLLVVIDFLKTNVKEIYSIKEIDRQRVNEETGEVYLIDEIPVPKVPEFEHKFELLDY</sequence>
<dbReference type="InterPro" id="IPR056164">
    <property type="entry name" value="Beta-prop_ELP1_1st"/>
</dbReference>
<dbReference type="Proteomes" id="UP000183365">
    <property type="component" value="Unassembled WGS sequence"/>
</dbReference>
<dbReference type="InterPro" id="IPR006849">
    <property type="entry name" value="Elp1"/>
</dbReference>
<dbReference type="SUPFAM" id="SSF82171">
    <property type="entry name" value="DPP6 N-terminal domain-like"/>
    <property type="match status" value="1"/>
</dbReference>
<dbReference type="EMBL" id="FQNF01000034">
    <property type="protein sequence ID" value="SGZ39916.1"/>
    <property type="molecule type" value="Genomic_DNA"/>
</dbReference>
<dbReference type="OrthoDB" id="40048at2759"/>
<evidence type="ECO:0000259" key="8">
    <source>
        <dbReference type="Pfam" id="PF23878"/>
    </source>
</evidence>
<evidence type="ECO:0000256" key="3">
    <source>
        <dbReference type="ARBA" id="ARBA00022490"/>
    </source>
</evidence>
<feature type="domain" description="ELP1 alpha-solenoid" evidence="9">
    <location>
        <begin position="756"/>
        <end position="977"/>
    </location>
</feature>
<evidence type="ECO:0000256" key="5">
    <source>
        <dbReference type="PIRNR" id="PIRNR017233"/>
    </source>
</evidence>
<evidence type="ECO:0000256" key="2">
    <source>
        <dbReference type="ARBA" id="ARBA00006086"/>
    </source>
</evidence>
<comment type="pathway">
    <text evidence="1">tRNA modification; 5-methoxycarbonylmethyl-2-thiouridine-tRNA biosynthesis.</text>
</comment>
<evidence type="ECO:0000259" key="10">
    <source>
        <dbReference type="Pfam" id="PF23936"/>
    </source>
</evidence>
<feature type="domain" description="ELP1 three-helical bundle" evidence="10">
    <location>
        <begin position="1154"/>
        <end position="1327"/>
    </location>
</feature>
<evidence type="ECO:0000259" key="7">
    <source>
        <dbReference type="Pfam" id="PF23797"/>
    </source>
</evidence>
<protein>
    <recommendedName>
        <fullName evidence="5">Elongator complex protein 1</fullName>
    </recommendedName>
</protein>
<evidence type="ECO:0000256" key="1">
    <source>
        <dbReference type="ARBA" id="ARBA00005043"/>
    </source>
</evidence>
<dbReference type="Pfam" id="PF23797">
    <property type="entry name" value="Beta-prop_ELP1_2nd"/>
    <property type="match status" value="1"/>
</dbReference>
<feature type="domain" description="ELP1 N-terminal second beta-propeller" evidence="7">
    <location>
        <begin position="454"/>
        <end position="732"/>
    </location>
</feature>
<comment type="function">
    <text evidence="5">Component of the elongator complex which is required for multiple tRNA modifications, including mcm5U (5-methoxycarbonylmethyl uridine), mcm5s2U (5-methoxycarbonylmethyl-2-thiouridine), and ncm5U (5-carbamoylmethyl uridine). The elongator complex catalyzes formation of carboxymethyluridine in the wobble base at position 34 in tRNAs.</text>
</comment>
<dbReference type="PIRSF" id="PIRSF017233">
    <property type="entry name" value="IKAP"/>
    <property type="match status" value="1"/>
</dbReference>
<dbReference type="InterPro" id="IPR056165">
    <property type="entry name" value="Beta-prop_ELP1_2nd"/>
</dbReference>
<keyword evidence="12" id="KW-1185">Reference proteome</keyword>
<evidence type="ECO:0000259" key="9">
    <source>
        <dbReference type="Pfam" id="PF23925"/>
    </source>
</evidence>
<dbReference type="InterPro" id="IPR056167">
    <property type="entry name" value="A-sol_ELP1"/>
</dbReference>
<dbReference type="Pfam" id="PF23936">
    <property type="entry name" value="HB_ELP1"/>
    <property type="match status" value="1"/>
</dbReference>
<dbReference type="PANTHER" id="PTHR12747:SF0">
    <property type="entry name" value="ELONGATOR COMPLEX PROTEIN 1"/>
    <property type="match status" value="1"/>
</dbReference>
<evidence type="ECO:0000259" key="6">
    <source>
        <dbReference type="Pfam" id="PF04762"/>
    </source>
</evidence>
<feature type="domain" description="ELP1 TPR" evidence="8">
    <location>
        <begin position="985"/>
        <end position="1141"/>
    </location>
</feature>
<accession>A0A1L0B272</accession>
<comment type="subcellular location">
    <subcellularLocation>
        <location evidence="5">Cytoplasm</location>
    </subcellularLocation>
    <subcellularLocation>
        <location evidence="5">Nucleus</location>
    </subcellularLocation>
</comment>
<reference evidence="12" key="1">
    <citation type="submission" date="2016-11" db="EMBL/GenBank/DDBJ databases">
        <authorList>
            <person name="Guldener U."/>
        </authorList>
    </citation>
    <scope>NUCLEOTIDE SEQUENCE [LARGE SCALE GENOMIC DNA]</scope>
</reference>
<gene>
    <name evidence="11" type="ORF">HGUI_02116</name>
</gene>